<evidence type="ECO:0000313" key="3">
    <source>
        <dbReference type="EMBL" id="AFV00331.1"/>
    </source>
</evidence>
<dbReference type="EMBL" id="CP003746">
    <property type="protein sequence ID" value="AFV00331.1"/>
    <property type="molecule type" value="Genomic_DNA"/>
</dbReference>
<dbReference type="HOGENOM" id="CLU_096099_0_0_6"/>
<dbReference type="SUPFAM" id="SSF53850">
    <property type="entry name" value="Periplasmic binding protein-like II"/>
    <property type="match status" value="1"/>
</dbReference>
<protein>
    <submittedName>
        <fullName evidence="3">ABC transporter substrate-binding protein</fullName>
    </submittedName>
</protein>
<evidence type="ECO:0000259" key="2">
    <source>
        <dbReference type="PROSITE" id="PS50042"/>
    </source>
</evidence>
<dbReference type="AlphaFoldDB" id="K4KPZ5"/>
<feature type="signal peptide" evidence="1">
    <location>
        <begin position="1"/>
        <end position="22"/>
    </location>
</feature>
<feature type="domain" description="Cyclic nucleotide-binding" evidence="2">
    <location>
        <begin position="194"/>
        <end position="252"/>
    </location>
</feature>
<accession>K4KPZ5</accession>
<dbReference type="Proteomes" id="UP000000466">
    <property type="component" value="Chromosome"/>
</dbReference>
<gene>
    <name evidence="3" type="ordered locus">M5M_15990</name>
</gene>
<feature type="chain" id="PRO_5003880882" evidence="1">
    <location>
        <begin position="23"/>
        <end position="252"/>
    </location>
</feature>
<dbReference type="KEGG" id="saga:M5M_15990"/>
<organism evidence="3 4">
    <name type="scientific">Simiduia agarivorans (strain DSM 21679 / JCM 13881 / BCRC 17597 / SA1)</name>
    <dbReference type="NCBI Taxonomy" id="1117647"/>
    <lineage>
        <taxon>Bacteria</taxon>
        <taxon>Pseudomonadati</taxon>
        <taxon>Pseudomonadota</taxon>
        <taxon>Gammaproteobacteria</taxon>
        <taxon>Cellvibrionales</taxon>
        <taxon>Cellvibrionaceae</taxon>
        <taxon>Simiduia</taxon>
    </lineage>
</organism>
<sequence>MQSLVAWLTVCLLLCWPGAARAATGVSQADTETLYYYHQKPPYVVNAERAEGDYFDLVRQLNEVAGKNRYVLRFLPRARLDRDLNTGKLKGAILGVNPVWFNDVMQQRYFWTDPIFRDRDLVISHRNAPFRYGEELMTGKTVCYVRGYFYEGITQRVRSGEMHLFPVAKEDVIFDSLDQSRCDFGIISESMYRYLIRSGEVGADYFIANKPQAEFDRMILVPLNQPALFNELQSLLRRINAPGTEDVSGLTK</sequence>
<keyword evidence="4" id="KW-1185">Reference proteome</keyword>
<dbReference type="RefSeq" id="WP_015048483.1">
    <property type="nucleotide sequence ID" value="NC_018868.3"/>
</dbReference>
<dbReference type="OrthoDB" id="8585936at2"/>
<evidence type="ECO:0000256" key="1">
    <source>
        <dbReference type="SAM" id="SignalP"/>
    </source>
</evidence>
<dbReference type="eggNOG" id="COG0834">
    <property type="taxonomic scope" value="Bacteria"/>
</dbReference>
<proteinExistence type="predicted"/>
<evidence type="ECO:0000313" key="4">
    <source>
        <dbReference type="Proteomes" id="UP000000466"/>
    </source>
</evidence>
<dbReference type="PROSITE" id="PS50042">
    <property type="entry name" value="CNMP_BINDING_3"/>
    <property type="match status" value="1"/>
</dbReference>
<dbReference type="Gene3D" id="3.40.190.10">
    <property type="entry name" value="Periplasmic binding protein-like II"/>
    <property type="match status" value="2"/>
</dbReference>
<name>K4KPZ5_SIMAS</name>
<dbReference type="STRING" id="1117647.M5M_15990"/>
<keyword evidence="1" id="KW-0732">Signal</keyword>
<reference evidence="3 4" key="1">
    <citation type="journal article" date="2013" name="Genome Announc.">
        <title>Complete genome sequence of Simiduia agarivorans SA1(T), a marine bacterium able to degrade a variety of polysaccharides.</title>
        <authorList>
            <person name="Lin S.Y."/>
            <person name="Shieh W.Y."/>
            <person name="Chen J.S."/>
            <person name="Tang S.L."/>
        </authorList>
    </citation>
    <scope>NUCLEOTIDE SEQUENCE [LARGE SCALE GENOMIC DNA]</scope>
    <source>
        <strain evidence="4">DSM 21679 / JCM 13881 / BCRC 17597 / SA1</strain>
    </source>
</reference>
<dbReference type="InterPro" id="IPR000595">
    <property type="entry name" value="cNMP-bd_dom"/>
</dbReference>